<gene>
    <name evidence="2" type="ORF">FLL46_13060</name>
</gene>
<evidence type="ECO:0000256" key="1">
    <source>
        <dbReference type="SAM" id="Phobius"/>
    </source>
</evidence>
<dbReference type="AlphaFoldDB" id="A0A545UD33"/>
<keyword evidence="1" id="KW-0472">Membrane</keyword>
<evidence type="ECO:0000313" key="3">
    <source>
        <dbReference type="Proteomes" id="UP000315439"/>
    </source>
</evidence>
<protein>
    <submittedName>
        <fullName evidence="2">Uncharacterized protein</fullName>
    </submittedName>
</protein>
<keyword evidence="1" id="KW-0812">Transmembrane</keyword>
<keyword evidence="3" id="KW-1185">Reference proteome</keyword>
<keyword evidence="1" id="KW-1133">Transmembrane helix</keyword>
<dbReference type="EMBL" id="VIKS01000008">
    <property type="protein sequence ID" value="TQV87371.1"/>
    <property type="molecule type" value="Genomic_DNA"/>
</dbReference>
<reference evidence="2 3" key="1">
    <citation type="submission" date="2019-07" db="EMBL/GenBank/DDBJ databases">
        <title>Draft genome for Aliikangiella sp. M105.</title>
        <authorList>
            <person name="Wang G."/>
        </authorList>
    </citation>
    <scope>NUCLEOTIDE SEQUENCE [LARGE SCALE GENOMIC DNA]</scope>
    <source>
        <strain evidence="2 3">M105</strain>
    </source>
</reference>
<proteinExistence type="predicted"/>
<feature type="transmembrane region" description="Helical" evidence="1">
    <location>
        <begin position="16"/>
        <end position="35"/>
    </location>
</feature>
<dbReference type="RefSeq" id="WP_142894044.1">
    <property type="nucleotide sequence ID" value="NZ_ML660164.1"/>
</dbReference>
<accession>A0A545UD33</accession>
<sequence>MIKPDFFSFLPDLSRFIEPLTINAIVAIFFYYLGIRTSKPKIVNSGSGRSSRTIGDKNVSQLHVTFRNLPSKFLLGGMRHDAKISNVYLFDREKGKAVGPVFWQQSGTTELSKETVIEVGRSATLVLFTTIKDKTNNSSNKEYFVHNLFDLNAEKTENCKTYTDEYKEFDIVIQFLNMELVKRFHIIVENEKNLSVRFKFTARDRWFLVKHALRDLVFALFHKS</sequence>
<dbReference type="Proteomes" id="UP000315439">
    <property type="component" value="Unassembled WGS sequence"/>
</dbReference>
<comment type="caution">
    <text evidence="2">The sequence shown here is derived from an EMBL/GenBank/DDBJ whole genome shotgun (WGS) entry which is preliminary data.</text>
</comment>
<name>A0A545UD33_9GAMM</name>
<evidence type="ECO:0000313" key="2">
    <source>
        <dbReference type="EMBL" id="TQV87371.1"/>
    </source>
</evidence>
<organism evidence="2 3">
    <name type="scientific">Aliikangiella coralliicola</name>
    <dbReference type="NCBI Taxonomy" id="2592383"/>
    <lineage>
        <taxon>Bacteria</taxon>
        <taxon>Pseudomonadati</taxon>
        <taxon>Pseudomonadota</taxon>
        <taxon>Gammaproteobacteria</taxon>
        <taxon>Oceanospirillales</taxon>
        <taxon>Pleioneaceae</taxon>
        <taxon>Aliikangiella</taxon>
    </lineage>
</organism>